<accession>A0A926UT57</accession>
<protein>
    <submittedName>
        <fullName evidence="1">Uncharacterized protein</fullName>
    </submittedName>
</protein>
<gene>
    <name evidence="1" type="ORF">H6F44_10930</name>
</gene>
<dbReference type="RefSeq" id="WP_190350988.1">
    <property type="nucleotide sequence ID" value="NZ_JACJPY010000029.1"/>
</dbReference>
<keyword evidence="2" id="KW-1185">Reference proteome</keyword>
<reference evidence="1" key="2">
    <citation type="submission" date="2020-08" db="EMBL/GenBank/DDBJ databases">
        <authorList>
            <person name="Chen M."/>
            <person name="Teng W."/>
            <person name="Zhao L."/>
            <person name="Hu C."/>
            <person name="Zhou Y."/>
            <person name="Han B."/>
            <person name="Song L."/>
            <person name="Shu W."/>
        </authorList>
    </citation>
    <scope>NUCLEOTIDE SEQUENCE</scope>
    <source>
        <strain evidence="1">FACHB-1277</strain>
    </source>
</reference>
<organism evidence="1 2">
    <name type="scientific">Pseudanabaena cinerea FACHB-1277</name>
    <dbReference type="NCBI Taxonomy" id="2949581"/>
    <lineage>
        <taxon>Bacteria</taxon>
        <taxon>Bacillati</taxon>
        <taxon>Cyanobacteriota</taxon>
        <taxon>Cyanophyceae</taxon>
        <taxon>Pseudanabaenales</taxon>
        <taxon>Pseudanabaenaceae</taxon>
        <taxon>Pseudanabaena</taxon>
        <taxon>Pseudanabaena cinerea</taxon>
    </lineage>
</organism>
<dbReference type="EMBL" id="JACJPY010000029">
    <property type="protein sequence ID" value="MBD2150629.1"/>
    <property type="molecule type" value="Genomic_DNA"/>
</dbReference>
<evidence type="ECO:0000313" key="1">
    <source>
        <dbReference type="EMBL" id="MBD2150629.1"/>
    </source>
</evidence>
<proteinExistence type="predicted"/>
<dbReference type="AlphaFoldDB" id="A0A926UT57"/>
<reference evidence="1" key="1">
    <citation type="journal article" date="2015" name="ISME J.">
        <title>Draft Genome Sequence of Streptomyces incarnatus NRRL8089, which Produces the Nucleoside Antibiotic Sinefungin.</title>
        <authorList>
            <person name="Oshima K."/>
            <person name="Hattori M."/>
            <person name="Shimizu H."/>
            <person name="Fukuda K."/>
            <person name="Nemoto M."/>
            <person name="Inagaki K."/>
            <person name="Tamura T."/>
        </authorList>
    </citation>
    <scope>NUCLEOTIDE SEQUENCE</scope>
    <source>
        <strain evidence="1">FACHB-1277</strain>
    </source>
</reference>
<sequence>MHFSLANPLSITPTPFSGIAAYEKIAEKLQNYTNLQIGDFGCGEAKLAELLPNHL</sequence>
<name>A0A926UT57_9CYAN</name>
<evidence type="ECO:0000313" key="2">
    <source>
        <dbReference type="Proteomes" id="UP000631421"/>
    </source>
</evidence>
<comment type="caution">
    <text evidence="1">The sequence shown here is derived from an EMBL/GenBank/DDBJ whole genome shotgun (WGS) entry which is preliminary data.</text>
</comment>
<dbReference type="Proteomes" id="UP000631421">
    <property type="component" value="Unassembled WGS sequence"/>
</dbReference>